<gene>
    <name evidence="1" type="ORF">G9444_2470</name>
    <name evidence="2" type="ORF">G9444_2531</name>
</gene>
<dbReference type="EMBL" id="CP050124">
    <property type="protein sequence ID" value="QIP39775.1"/>
    <property type="molecule type" value="Genomic_DNA"/>
</dbReference>
<evidence type="ECO:0000313" key="3">
    <source>
        <dbReference type="Proteomes" id="UP000502345"/>
    </source>
</evidence>
<proteinExistence type="predicted"/>
<dbReference type="AlphaFoldDB" id="A0A6G9CRU9"/>
<evidence type="ECO:0000313" key="1">
    <source>
        <dbReference type="EMBL" id="QIP39714.1"/>
    </source>
</evidence>
<dbReference type="EMBL" id="CP050124">
    <property type="protein sequence ID" value="QIP39714.1"/>
    <property type="molecule type" value="Genomic_DNA"/>
</dbReference>
<dbReference type="Proteomes" id="UP000502345">
    <property type="component" value="Chromosome"/>
</dbReference>
<sequence>MAFLIAILPAVLAALTDASTATQSTALASAVPIIAGVTKILANPTVDALLKQYLPALATAPKQG</sequence>
<evidence type="ECO:0000313" key="2">
    <source>
        <dbReference type="EMBL" id="QIP39775.1"/>
    </source>
</evidence>
<name>A0A6G9CRU9_RHOER</name>
<accession>A0A6G9CRU9</accession>
<organism evidence="2 3">
    <name type="scientific">Rhodococcus erythropolis</name>
    <name type="common">Arthrobacter picolinophilus</name>
    <dbReference type="NCBI Taxonomy" id="1833"/>
    <lineage>
        <taxon>Bacteria</taxon>
        <taxon>Bacillati</taxon>
        <taxon>Actinomycetota</taxon>
        <taxon>Actinomycetes</taxon>
        <taxon>Mycobacteriales</taxon>
        <taxon>Nocardiaceae</taxon>
        <taxon>Rhodococcus</taxon>
        <taxon>Rhodococcus erythropolis group</taxon>
    </lineage>
</organism>
<protein>
    <submittedName>
        <fullName evidence="2">Uncharacterized protein</fullName>
    </submittedName>
</protein>
<reference evidence="2 3" key="1">
    <citation type="submission" date="2020-03" db="EMBL/GenBank/DDBJ databases">
        <title>Screen low temperature-resistant strains for efficient degradation of petroleum hydrocarbons under the low temperature.</title>
        <authorList>
            <person name="Wang Y."/>
            <person name="Chen J."/>
        </authorList>
    </citation>
    <scope>NUCLEOTIDE SEQUENCE [LARGE SCALE GENOMIC DNA]</scope>
    <source>
        <strain evidence="2 3">KB1</strain>
    </source>
</reference>